<feature type="transmembrane region" description="Helical" evidence="2">
    <location>
        <begin position="126"/>
        <end position="150"/>
    </location>
</feature>
<dbReference type="InterPro" id="IPR029063">
    <property type="entry name" value="SAM-dependent_MTases_sf"/>
</dbReference>
<name>A0ABZ2LZJ1_9BACT</name>
<feature type="transmembrane region" description="Helical" evidence="2">
    <location>
        <begin position="475"/>
        <end position="493"/>
    </location>
</feature>
<evidence type="ECO:0000256" key="1">
    <source>
        <dbReference type="ARBA" id="ARBA00023115"/>
    </source>
</evidence>
<feature type="transmembrane region" description="Helical" evidence="2">
    <location>
        <begin position="54"/>
        <end position="74"/>
    </location>
</feature>
<evidence type="ECO:0000313" key="4">
    <source>
        <dbReference type="Proteomes" id="UP001370348"/>
    </source>
</evidence>
<feature type="transmembrane region" description="Helical" evidence="2">
    <location>
        <begin position="369"/>
        <end position="390"/>
    </location>
</feature>
<proteinExistence type="predicted"/>
<feature type="transmembrane region" description="Helical" evidence="2">
    <location>
        <begin position="20"/>
        <end position="42"/>
    </location>
</feature>
<evidence type="ECO:0000256" key="2">
    <source>
        <dbReference type="SAM" id="Phobius"/>
    </source>
</evidence>
<dbReference type="PANTHER" id="PTHR43317:SF1">
    <property type="entry name" value="THERMOSPERMINE SYNTHASE ACAULIS5"/>
    <property type="match status" value="1"/>
</dbReference>
<feature type="transmembrane region" description="Helical" evidence="2">
    <location>
        <begin position="282"/>
        <end position="300"/>
    </location>
</feature>
<accession>A0ABZ2LZJ1</accession>
<feature type="transmembrane region" description="Helical" evidence="2">
    <location>
        <begin position="256"/>
        <end position="276"/>
    </location>
</feature>
<keyword evidence="4" id="KW-1185">Reference proteome</keyword>
<organism evidence="3 4">
    <name type="scientific">Pendulispora albinea</name>
    <dbReference type="NCBI Taxonomy" id="2741071"/>
    <lineage>
        <taxon>Bacteria</taxon>
        <taxon>Pseudomonadati</taxon>
        <taxon>Myxococcota</taxon>
        <taxon>Myxococcia</taxon>
        <taxon>Myxococcales</taxon>
        <taxon>Sorangiineae</taxon>
        <taxon>Pendulisporaceae</taxon>
        <taxon>Pendulispora</taxon>
    </lineage>
</organism>
<feature type="transmembrane region" description="Helical" evidence="2">
    <location>
        <begin position="312"/>
        <end position="328"/>
    </location>
</feature>
<keyword evidence="2" id="KW-0812">Transmembrane</keyword>
<keyword evidence="2" id="KW-0472">Membrane</keyword>
<protein>
    <submittedName>
        <fullName evidence="3">Fused MFS/spermidine synthase</fullName>
    </submittedName>
</protein>
<feature type="transmembrane region" description="Helical" evidence="2">
    <location>
        <begin position="424"/>
        <end position="445"/>
    </location>
</feature>
<feature type="transmembrane region" description="Helical" evidence="2">
    <location>
        <begin position="86"/>
        <end position="106"/>
    </location>
</feature>
<keyword evidence="2" id="KW-1133">Transmembrane helix</keyword>
<dbReference type="PANTHER" id="PTHR43317">
    <property type="entry name" value="THERMOSPERMINE SYNTHASE ACAULIS5"/>
    <property type="match status" value="1"/>
</dbReference>
<dbReference type="Gene3D" id="3.40.50.150">
    <property type="entry name" value="Vaccinia Virus protein VP39"/>
    <property type="match status" value="1"/>
</dbReference>
<feature type="transmembrane region" description="Helical" evidence="2">
    <location>
        <begin position="334"/>
        <end position="357"/>
    </location>
</feature>
<gene>
    <name evidence="3" type="ORF">LZC94_42740</name>
</gene>
<feature type="transmembrane region" description="Helical" evidence="2">
    <location>
        <begin position="162"/>
        <end position="183"/>
    </location>
</feature>
<reference evidence="3 4" key="1">
    <citation type="submission" date="2021-12" db="EMBL/GenBank/DDBJ databases">
        <title>Discovery of the Pendulisporaceae a myxobacterial family with distinct sporulation behavior and unique specialized metabolism.</title>
        <authorList>
            <person name="Garcia R."/>
            <person name="Popoff A."/>
            <person name="Bader C.D."/>
            <person name="Loehr J."/>
            <person name="Walesch S."/>
            <person name="Walt C."/>
            <person name="Boldt J."/>
            <person name="Bunk B."/>
            <person name="Haeckl F.J.F.P.J."/>
            <person name="Gunesch A.P."/>
            <person name="Birkelbach J."/>
            <person name="Nuebel U."/>
            <person name="Pietschmann T."/>
            <person name="Bach T."/>
            <person name="Mueller R."/>
        </authorList>
    </citation>
    <scope>NUCLEOTIDE SEQUENCE [LARGE SCALE GENOMIC DNA]</scope>
    <source>
        <strain evidence="3 4">MSr11954</strain>
    </source>
</reference>
<dbReference type="EMBL" id="CP089984">
    <property type="protein sequence ID" value="WXB14531.1"/>
    <property type="molecule type" value="Genomic_DNA"/>
</dbReference>
<evidence type="ECO:0000313" key="3">
    <source>
        <dbReference type="EMBL" id="WXB14531.1"/>
    </source>
</evidence>
<dbReference type="RefSeq" id="WP_394824153.1">
    <property type="nucleotide sequence ID" value="NZ_CP089984.1"/>
</dbReference>
<dbReference type="SUPFAM" id="SSF53335">
    <property type="entry name" value="S-adenosyl-L-methionine-dependent methyltransferases"/>
    <property type="match status" value="1"/>
</dbReference>
<dbReference type="NCBIfam" id="NF037959">
    <property type="entry name" value="MFS_SpdSyn"/>
    <property type="match status" value="1"/>
</dbReference>
<dbReference type="Proteomes" id="UP001370348">
    <property type="component" value="Chromosome"/>
</dbReference>
<feature type="transmembrane region" description="Helical" evidence="2">
    <location>
        <begin position="195"/>
        <end position="215"/>
    </location>
</feature>
<keyword evidence="1" id="KW-0620">Polyamine biosynthesis</keyword>
<sequence length="766" mass="83418">MMGARQANPVAVPRSGIALLLPMFAIALFMSATLLFCVQPMIGKMLLPLLGGAPAVWVTCMVFFQAALLVGYGYSHLLTHHVKVRGQVLVHSLVLLLPLLFLPLAFSGDETATWDPAATPVWRLMALLAVRVGLPFVVVSTSAPLLQRWFSTIGHPSGKDPYFLYAASNAGSMLALAAYPAVMEPTMRLAEQSSFWRWAYIGFIVLVMACGAVVLKRAPEVAAAEAKAGPAAHEGAAEGDEAEPDRAIGLGDRLRWIGLSFVPSSMLLGVTTYVTTDIAATPLFWVLPLALYLLTFILVFAKRPPISHERSVAVLPFLTTITVLIYIGEFARPAWLFITPHLLLLFFASMVGHGALAKDRPPAKHLTEFFFWISVGGVLGGIFNGIVAPLVFDRVIEYPLAIALACLCRAESLRAPPEERRRDLLVPLALGAITAGLVLALRAWGMPSIKNDISFAIFALAVFVNHTTKKHPLRFALGVGAVLAASYFNYGAIGRTVYVARNFFGVVKVTHDETDKFVQIVHGSTLHGLQFLDPAKRNVATAYYHATGPLGQVIEMYRAHPAASSNAVIGLGAGAISTYARPGETWTYYEIDPIVEIVARDPRYFTFVHDSFPDPSALRIELGDARLKIRNAPDHGYGLLILDAFSSDSVPVHLVTREAMALYLAKLAPGGILAFHVTNRHLDLRPVFASVAHDAGLVLYGRSDLQVSDDLTVSNGKTGSRWLVAARDAETLRAIASDPQWERLEADPARRPWTDDFSNILSVYRW</sequence>